<dbReference type="EMBL" id="JBEDUW010000001">
    <property type="protein sequence ID" value="KAK9947906.1"/>
    <property type="molecule type" value="Genomic_DNA"/>
</dbReference>
<dbReference type="Proteomes" id="UP001457282">
    <property type="component" value="Unassembled WGS sequence"/>
</dbReference>
<proteinExistence type="predicted"/>
<sequence>MRAGDDAEKKQATAAIWVHGGEERRRLEFEKHGVGVMLKIDGGDLGEAAGQGCGKGRGAAVLGTSGGEWMGTAAGAAAW</sequence>
<evidence type="ECO:0000313" key="2">
    <source>
        <dbReference type="Proteomes" id="UP001457282"/>
    </source>
</evidence>
<protein>
    <submittedName>
        <fullName evidence="1">Uncharacterized protein</fullName>
    </submittedName>
</protein>
<keyword evidence="2" id="KW-1185">Reference proteome</keyword>
<comment type="caution">
    <text evidence="1">The sequence shown here is derived from an EMBL/GenBank/DDBJ whole genome shotgun (WGS) entry which is preliminary data.</text>
</comment>
<dbReference type="AlphaFoldDB" id="A0AAW1YHW4"/>
<reference evidence="1 2" key="1">
    <citation type="journal article" date="2023" name="G3 (Bethesda)">
        <title>A chromosome-length genome assembly and annotation of blackberry (Rubus argutus, cv. 'Hillquist').</title>
        <authorList>
            <person name="Bruna T."/>
            <person name="Aryal R."/>
            <person name="Dudchenko O."/>
            <person name="Sargent D.J."/>
            <person name="Mead D."/>
            <person name="Buti M."/>
            <person name="Cavallini A."/>
            <person name="Hytonen T."/>
            <person name="Andres J."/>
            <person name="Pham M."/>
            <person name="Weisz D."/>
            <person name="Mascagni F."/>
            <person name="Usai G."/>
            <person name="Natali L."/>
            <person name="Bassil N."/>
            <person name="Fernandez G.E."/>
            <person name="Lomsadze A."/>
            <person name="Armour M."/>
            <person name="Olukolu B."/>
            <person name="Poorten T."/>
            <person name="Britton C."/>
            <person name="Davik J."/>
            <person name="Ashrafi H."/>
            <person name="Aiden E.L."/>
            <person name="Borodovsky M."/>
            <person name="Worthington M."/>
        </authorList>
    </citation>
    <scope>NUCLEOTIDE SEQUENCE [LARGE SCALE GENOMIC DNA]</scope>
    <source>
        <strain evidence="1">PI 553951</strain>
    </source>
</reference>
<organism evidence="1 2">
    <name type="scientific">Rubus argutus</name>
    <name type="common">Southern blackberry</name>
    <dbReference type="NCBI Taxonomy" id="59490"/>
    <lineage>
        <taxon>Eukaryota</taxon>
        <taxon>Viridiplantae</taxon>
        <taxon>Streptophyta</taxon>
        <taxon>Embryophyta</taxon>
        <taxon>Tracheophyta</taxon>
        <taxon>Spermatophyta</taxon>
        <taxon>Magnoliopsida</taxon>
        <taxon>eudicotyledons</taxon>
        <taxon>Gunneridae</taxon>
        <taxon>Pentapetalae</taxon>
        <taxon>rosids</taxon>
        <taxon>fabids</taxon>
        <taxon>Rosales</taxon>
        <taxon>Rosaceae</taxon>
        <taxon>Rosoideae</taxon>
        <taxon>Rosoideae incertae sedis</taxon>
        <taxon>Rubus</taxon>
    </lineage>
</organism>
<accession>A0AAW1YHW4</accession>
<evidence type="ECO:0000313" key="1">
    <source>
        <dbReference type="EMBL" id="KAK9947906.1"/>
    </source>
</evidence>
<gene>
    <name evidence="1" type="ORF">M0R45_003502</name>
</gene>
<name>A0AAW1YHW4_RUBAR</name>